<gene>
    <name evidence="1" type="ORF">V2J94_37855</name>
</gene>
<dbReference type="Proteomes" id="UP001354709">
    <property type="component" value="Unassembled WGS sequence"/>
</dbReference>
<dbReference type="EMBL" id="JAZBJO010000037">
    <property type="protein sequence ID" value="MEE4597580.1"/>
    <property type="molecule type" value="Genomic_DNA"/>
</dbReference>
<evidence type="ECO:0000313" key="1">
    <source>
        <dbReference type="EMBL" id="MEE4597580.1"/>
    </source>
</evidence>
<protein>
    <submittedName>
        <fullName evidence="1">Uncharacterized protein</fullName>
    </submittedName>
</protein>
<dbReference type="InterPro" id="IPR029063">
    <property type="entry name" value="SAM-dependent_MTases_sf"/>
</dbReference>
<reference evidence="1 2" key="1">
    <citation type="submission" date="2023-11" db="EMBL/GenBank/DDBJ databases">
        <title>30 novel species of actinomycetes from the DSMZ collection.</title>
        <authorList>
            <person name="Nouioui I."/>
        </authorList>
    </citation>
    <scope>NUCLEOTIDE SEQUENCE [LARGE SCALE GENOMIC DNA]</scope>
    <source>
        <strain evidence="1 2">DSM 41524</strain>
    </source>
</reference>
<comment type="caution">
    <text evidence="1">The sequence shown here is derived from an EMBL/GenBank/DDBJ whole genome shotgun (WGS) entry which is preliminary data.</text>
</comment>
<sequence>MLDSSAEQQEIWDRIAAHYHPSDVADTEAVAGTLDFLAELAGDGPALELAVGAGRIAVPLLCRCCAAASKWPAWTCLRR</sequence>
<proteinExistence type="predicted"/>
<evidence type="ECO:0000313" key="2">
    <source>
        <dbReference type="Proteomes" id="UP001354709"/>
    </source>
</evidence>
<dbReference type="Gene3D" id="3.40.50.150">
    <property type="entry name" value="Vaccinia Virus protein VP39"/>
    <property type="match status" value="1"/>
</dbReference>
<accession>A0ABU7Q8I4</accession>
<dbReference type="RefSeq" id="WP_330814302.1">
    <property type="nucleotide sequence ID" value="NZ_JAZBJO010000037.1"/>
</dbReference>
<keyword evidence="2" id="KW-1185">Reference proteome</keyword>
<name>A0ABU7Q8I4_9ACTN</name>
<organism evidence="1 2">
    <name type="scientific">Streptomyces asiaticus subsp. ignotus</name>
    <dbReference type="NCBI Taxonomy" id="3098222"/>
    <lineage>
        <taxon>Bacteria</taxon>
        <taxon>Bacillati</taxon>
        <taxon>Actinomycetota</taxon>
        <taxon>Actinomycetes</taxon>
        <taxon>Kitasatosporales</taxon>
        <taxon>Streptomycetaceae</taxon>
        <taxon>Streptomyces</taxon>
        <taxon>Streptomyces violaceusniger group</taxon>
    </lineage>
</organism>